<evidence type="ECO:0000256" key="2">
    <source>
        <dbReference type="SAM" id="Phobius"/>
    </source>
</evidence>
<proteinExistence type="predicted"/>
<organism evidence="3 4">
    <name type="scientific">Tahibacter amnicola</name>
    <dbReference type="NCBI Taxonomy" id="2976241"/>
    <lineage>
        <taxon>Bacteria</taxon>
        <taxon>Pseudomonadati</taxon>
        <taxon>Pseudomonadota</taxon>
        <taxon>Gammaproteobacteria</taxon>
        <taxon>Lysobacterales</taxon>
        <taxon>Rhodanobacteraceae</taxon>
        <taxon>Tahibacter</taxon>
    </lineage>
</organism>
<dbReference type="EMBL" id="CP104694">
    <property type="protein sequence ID" value="UXI66310.1"/>
    <property type="molecule type" value="Genomic_DNA"/>
</dbReference>
<dbReference type="Proteomes" id="UP001064632">
    <property type="component" value="Chromosome"/>
</dbReference>
<feature type="transmembrane region" description="Helical" evidence="2">
    <location>
        <begin position="312"/>
        <end position="341"/>
    </location>
</feature>
<feature type="compositionally biased region" description="Polar residues" evidence="1">
    <location>
        <begin position="250"/>
        <end position="264"/>
    </location>
</feature>
<keyword evidence="4" id="KW-1185">Reference proteome</keyword>
<accession>A0ABY6BDA1</accession>
<evidence type="ECO:0000256" key="1">
    <source>
        <dbReference type="SAM" id="MobiDB-lite"/>
    </source>
</evidence>
<keyword evidence="2" id="KW-0812">Transmembrane</keyword>
<keyword evidence="2" id="KW-0472">Membrane</keyword>
<evidence type="ECO:0000313" key="4">
    <source>
        <dbReference type="Proteomes" id="UP001064632"/>
    </source>
</evidence>
<keyword evidence="2" id="KW-1133">Transmembrane helix</keyword>
<feature type="region of interest" description="Disordered" evidence="1">
    <location>
        <begin position="242"/>
        <end position="270"/>
    </location>
</feature>
<protein>
    <submittedName>
        <fullName evidence="3">Uncharacterized protein</fullName>
    </submittedName>
</protein>
<name>A0ABY6BDA1_9GAMM</name>
<feature type="transmembrane region" description="Helical" evidence="2">
    <location>
        <begin position="187"/>
        <end position="208"/>
    </location>
</feature>
<feature type="transmembrane region" description="Helical" evidence="2">
    <location>
        <begin position="6"/>
        <end position="30"/>
    </location>
</feature>
<reference evidence="3" key="1">
    <citation type="submission" date="2022-09" db="EMBL/GenBank/DDBJ databases">
        <title>Tahibacter sp. nov., isolated from a fresh water.</title>
        <authorList>
            <person name="Baek J.H."/>
            <person name="Lee J.K."/>
            <person name="Kim J.M."/>
            <person name="Jeon C.O."/>
        </authorList>
    </citation>
    <scope>NUCLEOTIDE SEQUENCE</scope>
    <source>
        <strain evidence="3">W38</strain>
    </source>
</reference>
<dbReference type="RefSeq" id="WP_261693294.1">
    <property type="nucleotide sequence ID" value="NZ_CP104694.1"/>
</dbReference>
<evidence type="ECO:0000313" key="3">
    <source>
        <dbReference type="EMBL" id="UXI66310.1"/>
    </source>
</evidence>
<gene>
    <name evidence="3" type="ORF">N4264_16305</name>
</gene>
<sequence length="365" mass="39919">MMIQLIDILIGLSVVYLIFSTVASSAVELVETMARRRARFLLNGIEEIFKLARTRDGDGNAIRDVSDLVKAFYESAPVAALYIGDVEKAGKRIRVAHGELPSYIPAVRFAGAVIELAQALPGNVADDTAKALQSRFAQVLALALRLYARPQEQGVNATLEVQRDALVQFFNDNTERMSSWYRRHVQWILLATGFVFAVTFNVDTFHIVRVLSQDSALRTRIVTQALADMNVDAPPGYQLSCSATGDADNASDTGSDRTPGTASTDPDEQEALAEQCEKELREGIDRRLSYAASLGLPIGWHSVTPPDDGSGWWGWLVIIGKLLPGWLVTALAICVGAPFWFDLINRLANIRTAMKPDPEQEAAAG</sequence>